<feature type="domain" description="DUF8207" evidence="2">
    <location>
        <begin position="184"/>
        <end position="281"/>
    </location>
</feature>
<feature type="region of interest" description="Disordered" evidence="1">
    <location>
        <begin position="54"/>
        <end position="86"/>
    </location>
</feature>
<dbReference type="KEGG" id="soy:115887810"/>
<dbReference type="PANTHER" id="PTHR35374">
    <property type="entry name" value="CYCLIN-DEPENDENT KINASE 11A-LIKE"/>
    <property type="match status" value="1"/>
</dbReference>
<evidence type="ECO:0000256" key="1">
    <source>
        <dbReference type="SAM" id="MobiDB-lite"/>
    </source>
</evidence>
<proteinExistence type="predicted"/>
<keyword evidence="3" id="KW-1185">Reference proteome</keyword>
<dbReference type="PANTHER" id="PTHR35374:SF1">
    <property type="entry name" value="PROTEIN KINASE DOMAIN-CONTAINING PROTEIN"/>
    <property type="match status" value="1"/>
</dbReference>
<dbReference type="OrthoDB" id="6775587at2759"/>
<dbReference type="AlphaFoldDB" id="A0A6J2YJY5"/>
<organism evidence="3 4">
    <name type="scientific">Sitophilus oryzae</name>
    <name type="common">Rice weevil</name>
    <name type="synonym">Curculio oryzae</name>
    <dbReference type="NCBI Taxonomy" id="7048"/>
    <lineage>
        <taxon>Eukaryota</taxon>
        <taxon>Metazoa</taxon>
        <taxon>Ecdysozoa</taxon>
        <taxon>Arthropoda</taxon>
        <taxon>Hexapoda</taxon>
        <taxon>Insecta</taxon>
        <taxon>Pterygota</taxon>
        <taxon>Neoptera</taxon>
        <taxon>Endopterygota</taxon>
        <taxon>Coleoptera</taxon>
        <taxon>Polyphaga</taxon>
        <taxon>Cucujiformia</taxon>
        <taxon>Curculionidae</taxon>
        <taxon>Dryophthorinae</taxon>
        <taxon>Sitophilus</taxon>
    </lineage>
</organism>
<reference evidence="4" key="1">
    <citation type="submission" date="2025-08" db="UniProtKB">
        <authorList>
            <consortium name="RefSeq"/>
        </authorList>
    </citation>
    <scope>IDENTIFICATION</scope>
    <source>
        <tissue evidence="4">Gonads</tissue>
    </source>
</reference>
<feature type="region of interest" description="Disordered" evidence="1">
    <location>
        <begin position="294"/>
        <end position="324"/>
    </location>
</feature>
<evidence type="ECO:0000259" key="2">
    <source>
        <dbReference type="Pfam" id="PF26634"/>
    </source>
</evidence>
<evidence type="ECO:0000313" key="4">
    <source>
        <dbReference type="RefSeq" id="XP_030763180.1"/>
    </source>
</evidence>
<dbReference type="GeneID" id="115887810"/>
<evidence type="ECO:0000313" key="3">
    <source>
        <dbReference type="Proteomes" id="UP000504635"/>
    </source>
</evidence>
<dbReference type="InterPro" id="IPR058520">
    <property type="entry name" value="DUF8207"/>
</dbReference>
<gene>
    <name evidence="4" type="primary">LOC115887810</name>
</gene>
<protein>
    <submittedName>
        <fullName evidence="4">Uncharacterized protein LOC115887810</fullName>
    </submittedName>
</protein>
<dbReference type="InParanoid" id="A0A6J2YJY5"/>
<sequence>MNEKTAKELVKARKAVKRKYRQLKSESVKSESRRYEEFKPITEPLRELIKNIKSEASATGIKKEKGEEDEEKGAGKNNDYDQSFLISKNRPRDTNIYRKYLPPQQQISNLSGYDYDEDVFFTNYNNAPTQSDPHDETFQEPSLADIQQNILELTKSESYEQYLASFDPLVRSFVDMSIKSERELDHTHGLVHDIDTEKWKIGNSVVDFVGPDIKVNNIRYEGTPGLYELLFFKEPLEYKSQDLENYMDILNRTNAYRRNHDANNQIQGTSDSKYLTIIKPYLVKKGIIKERTASEPSMTSRFNKPLPPALQRPKTRQQSSVRKKVGAGRLKKDIPYMLNFSKKKTDYVYYDDINELVERLKLLISSQMAGHSGHNNEIISILEELREANIIE</sequence>
<dbReference type="RefSeq" id="XP_030763180.1">
    <property type="nucleotide sequence ID" value="XM_030907320.1"/>
</dbReference>
<dbReference type="Pfam" id="PF26634">
    <property type="entry name" value="DUF8207"/>
    <property type="match status" value="1"/>
</dbReference>
<accession>A0A6J2YJY5</accession>
<name>A0A6J2YJY5_SITOR</name>
<dbReference type="Proteomes" id="UP000504635">
    <property type="component" value="Unplaced"/>
</dbReference>